<evidence type="ECO:0000313" key="3">
    <source>
        <dbReference type="Proteomes" id="UP000244896"/>
    </source>
</evidence>
<organism evidence="2 3">
    <name type="scientific">Ereboglobus luteus</name>
    <dbReference type="NCBI Taxonomy" id="1796921"/>
    <lineage>
        <taxon>Bacteria</taxon>
        <taxon>Pseudomonadati</taxon>
        <taxon>Verrucomicrobiota</taxon>
        <taxon>Opitutia</taxon>
        <taxon>Opitutales</taxon>
        <taxon>Opitutaceae</taxon>
        <taxon>Ereboglobus</taxon>
    </lineage>
</organism>
<evidence type="ECO:0000259" key="1">
    <source>
        <dbReference type="SMART" id="SM01321"/>
    </source>
</evidence>
<keyword evidence="3" id="KW-1185">Reference proteome</keyword>
<dbReference type="GO" id="GO:0006313">
    <property type="term" value="P:DNA transposition"/>
    <property type="evidence" value="ECO:0007669"/>
    <property type="project" value="InterPro"/>
</dbReference>
<accession>A0A2U8E2V1</accession>
<reference evidence="2 3" key="1">
    <citation type="journal article" date="2018" name="Syst. Appl. Microbiol.">
        <title>Ereboglobus luteus gen. nov. sp. nov. from cockroach guts, and new insights into the oxygen relationship of the genera Opitutus and Didymococcus (Verrucomicrobia: Opitutaceae).</title>
        <authorList>
            <person name="Tegtmeier D."/>
            <person name="Belitz A."/>
            <person name="Radek R."/>
            <person name="Heimerl T."/>
            <person name="Brune A."/>
        </authorList>
    </citation>
    <scope>NUCLEOTIDE SEQUENCE [LARGE SCALE GENOMIC DNA]</scope>
    <source>
        <strain evidence="2 3">Ho45</strain>
    </source>
</reference>
<dbReference type="Proteomes" id="UP000244896">
    <property type="component" value="Chromosome"/>
</dbReference>
<name>A0A2U8E2V1_9BACT</name>
<feature type="domain" description="Transposase IS200-like" evidence="1">
    <location>
        <begin position="88"/>
        <end position="192"/>
    </location>
</feature>
<dbReference type="AlphaFoldDB" id="A0A2U8E2V1"/>
<dbReference type="SMART" id="SM01321">
    <property type="entry name" value="Y1_Tnp"/>
    <property type="match status" value="1"/>
</dbReference>
<dbReference type="PANTHER" id="PTHR36966:SF1">
    <property type="entry name" value="REP-ASSOCIATED TYROSINE TRANSPOSASE"/>
    <property type="match status" value="1"/>
</dbReference>
<dbReference type="InterPro" id="IPR002686">
    <property type="entry name" value="Transposase_17"/>
</dbReference>
<dbReference type="Pfam" id="PF01797">
    <property type="entry name" value="Y1_Tnp"/>
    <property type="match status" value="1"/>
</dbReference>
<sequence>MPLERDLVGFGADIHISRRNLPHWTISTNTGAVYWITFRLADSIPQKTLRAWRNNFNVWKQTHPPPWDAAVWAEYDERFGNHYEAWLDQGNGSRALAKSHVRDVVISCLTRFAGERFLLHAAVIMPTHVHALMQPLQHHTITALLKGIKGASARLANQLLGATGSFWHDESYDHIVRSNEQLAYYFRYVADNPRKAGLSSDEYWLYKK</sequence>
<dbReference type="OrthoDB" id="9794403at2"/>
<dbReference type="RefSeq" id="WP_108825019.1">
    <property type="nucleotide sequence ID" value="NZ_CP023004.1"/>
</dbReference>
<dbReference type="GO" id="GO:0004803">
    <property type="term" value="F:transposase activity"/>
    <property type="evidence" value="ECO:0007669"/>
    <property type="project" value="InterPro"/>
</dbReference>
<dbReference type="EMBL" id="CP023004">
    <property type="protein sequence ID" value="AWI09208.1"/>
    <property type="molecule type" value="Genomic_DNA"/>
</dbReference>
<dbReference type="Gene3D" id="3.30.70.1290">
    <property type="entry name" value="Transposase IS200-like"/>
    <property type="match status" value="1"/>
</dbReference>
<dbReference type="GO" id="GO:0043565">
    <property type="term" value="F:sequence-specific DNA binding"/>
    <property type="evidence" value="ECO:0007669"/>
    <property type="project" value="TreeGrafter"/>
</dbReference>
<dbReference type="InterPro" id="IPR052715">
    <property type="entry name" value="RAYT_transposase"/>
</dbReference>
<protein>
    <recommendedName>
        <fullName evidence="1">Transposase IS200-like domain-containing protein</fullName>
    </recommendedName>
</protein>
<dbReference type="InterPro" id="IPR036515">
    <property type="entry name" value="Transposase_17_sf"/>
</dbReference>
<dbReference type="KEGG" id="elut:CKA38_08120"/>
<dbReference type="PANTHER" id="PTHR36966">
    <property type="entry name" value="REP-ASSOCIATED TYROSINE TRANSPOSASE"/>
    <property type="match status" value="1"/>
</dbReference>
<gene>
    <name evidence="2" type="ORF">CKA38_08120</name>
</gene>
<proteinExistence type="predicted"/>
<dbReference type="SUPFAM" id="SSF143422">
    <property type="entry name" value="Transposase IS200-like"/>
    <property type="match status" value="1"/>
</dbReference>
<evidence type="ECO:0000313" key="2">
    <source>
        <dbReference type="EMBL" id="AWI09208.1"/>
    </source>
</evidence>